<evidence type="ECO:0000313" key="5">
    <source>
        <dbReference type="Proteomes" id="UP000253508"/>
    </source>
</evidence>
<dbReference type="AlphaFoldDB" id="A0A367Y936"/>
<dbReference type="Gene3D" id="1.10.340.30">
    <property type="entry name" value="Hypothetical protein, domain 2"/>
    <property type="match status" value="1"/>
</dbReference>
<keyword evidence="1" id="KW-0227">DNA damage</keyword>
<keyword evidence="2" id="KW-0234">DNA repair</keyword>
<dbReference type="InterPro" id="IPR010316">
    <property type="entry name" value="AlkA_N"/>
</dbReference>
<protein>
    <submittedName>
        <fullName evidence="4">DNA-3-methyladenine glycosylase 2 family protein</fullName>
    </submittedName>
</protein>
<dbReference type="PANTHER" id="PTHR43003:SF13">
    <property type="entry name" value="DNA-3-METHYLADENINE GLYCOSYLASE 2"/>
    <property type="match status" value="1"/>
</dbReference>
<gene>
    <name evidence="4" type="ORF">DTO57_02705</name>
</gene>
<evidence type="ECO:0000259" key="3">
    <source>
        <dbReference type="SMART" id="SM01009"/>
    </source>
</evidence>
<evidence type="ECO:0000313" key="4">
    <source>
        <dbReference type="EMBL" id="RCK61562.1"/>
    </source>
</evidence>
<keyword evidence="5" id="KW-1185">Reference proteome</keyword>
<dbReference type="EMBL" id="QORO01000001">
    <property type="protein sequence ID" value="RCK61562.1"/>
    <property type="molecule type" value="Genomic_DNA"/>
</dbReference>
<dbReference type="PANTHER" id="PTHR43003">
    <property type="entry name" value="DNA-3-METHYLADENINE GLYCOSYLASE"/>
    <property type="match status" value="1"/>
</dbReference>
<evidence type="ECO:0000256" key="2">
    <source>
        <dbReference type="ARBA" id="ARBA00023204"/>
    </source>
</evidence>
<dbReference type="InterPro" id="IPR023170">
    <property type="entry name" value="HhH_base_excis_C"/>
</dbReference>
<dbReference type="Gene3D" id="1.10.1670.10">
    <property type="entry name" value="Helix-hairpin-Helix base-excision DNA repair enzymes (C-terminal)"/>
    <property type="match status" value="1"/>
</dbReference>
<organism evidence="4 5">
    <name type="scientific">Microbacterium sorbitolivorans</name>
    <dbReference type="NCBI Taxonomy" id="1867410"/>
    <lineage>
        <taxon>Bacteria</taxon>
        <taxon>Bacillati</taxon>
        <taxon>Actinomycetota</taxon>
        <taxon>Actinomycetes</taxon>
        <taxon>Micrococcales</taxon>
        <taxon>Microbacteriaceae</taxon>
        <taxon>Microbacterium</taxon>
    </lineage>
</organism>
<dbReference type="GO" id="GO:0043916">
    <property type="term" value="F:DNA-7-methylguanine glycosylase activity"/>
    <property type="evidence" value="ECO:0007669"/>
    <property type="project" value="TreeGrafter"/>
</dbReference>
<dbReference type="OrthoDB" id="9811249at2"/>
<dbReference type="GO" id="GO:0032993">
    <property type="term" value="C:protein-DNA complex"/>
    <property type="evidence" value="ECO:0007669"/>
    <property type="project" value="TreeGrafter"/>
</dbReference>
<dbReference type="InterPro" id="IPR037046">
    <property type="entry name" value="AlkA_N_sf"/>
</dbReference>
<reference evidence="4 5" key="1">
    <citation type="submission" date="2018-07" db="EMBL/GenBank/DDBJ databases">
        <title>Microbacterium endoborsara sp. nov., a novel actinobacterium isolated from Borszczowia aralocaspica.</title>
        <authorList>
            <person name="An D."/>
        </authorList>
    </citation>
    <scope>NUCLEOTIDE SEQUENCE [LARGE SCALE GENOMIC DNA]</scope>
    <source>
        <strain evidence="4 5">C1.15228</strain>
    </source>
</reference>
<dbReference type="InterPro" id="IPR011257">
    <property type="entry name" value="DNA_glycosylase"/>
</dbReference>
<name>A0A367Y936_9MICO</name>
<feature type="domain" description="DNA-3-methyladenine glycosylase AlkA N-terminal" evidence="3">
    <location>
        <begin position="9"/>
        <end position="124"/>
    </location>
</feature>
<dbReference type="Proteomes" id="UP000253508">
    <property type="component" value="Unassembled WGS sequence"/>
</dbReference>
<dbReference type="InterPro" id="IPR051912">
    <property type="entry name" value="Alkylbase_DNA_Glycosylase/TA"/>
</dbReference>
<dbReference type="SUPFAM" id="SSF48150">
    <property type="entry name" value="DNA-glycosylase"/>
    <property type="match status" value="1"/>
</dbReference>
<dbReference type="GO" id="GO:0006307">
    <property type="term" value="P:DNA alkylation repair"/>
    <property type="evidence" value="ECO:0007669"/>
    <property type="project" value="TreeGrafter"/>
</dbReference>
<accession>A0A367Y936</accession>
<comment type="caution">
    <text evidence="4">The sequence shown here is derived from an EMBL/GenBank/DDBJ whole genome shotgun (WGS) entry which is preliminary data.</text>
</comment>
<dbReference type="Gene3D" id="3.30.310.20">
    <property type="entry name" value="DNA-3-methyladenine glycosylase AlkA, N-terminal domain"/>
    <property type="match status" value="1"/>
</dbReference>
<dbReference type="GO" id="GO:0006285">
    <property type="term" value="P:base-excision repair, AP site formation"/>
    <property type="evidence" value="ECO:0007669"/>
    <property type="project" value="TreeGrafter"/>
</dbReference>
<evidence type="ECO:0000256" key="1">
    <source>
        <dbReference type="ARBA" id="ARBA00022763"/>
    </source>
</evidence>
<dbReference type="Pfam" id="PF06029">
    <property type="entry name" value="AlkA_N"/>
    <property type="match status" value="1"/>
</dbReference>
<dbReference type="GO" id="GO:0032131">
    <property type="term" value="F:alkylated DNA binding"/>
    <property type="evidence" value="ECO:0007669"/>
    <property type="project" value="TreeGrafter"/>
</dbReference>
<dbReference type="RefSeq" id="WP_114116667.1">
    <property type="nucleotide sequence ID" value="NZ_BMHU01000001.1"/>
</dbReference>
<dbReference type="GO" id="GO:0005737">
    <property type="term" value="C:cytoplasm"/>
    <property type="evidence" value="ECO:0007669"/>
    <property type="project" value="TreeGrafter"/>
</dbReference>
<dbReference type="SUPFAM" id="SSF55945">
    <property type="entry name" value="TATA-box binding protein-like"/>
    <property type="match status" value="1"/>
</dbReference>
<sequence length="286" mass="30213">MVDVLEAVTLALPYRPPLNFHHLLRFYRARAVAGVEHVDEASYTRTLSLPHGPAIATVRDGDGSVSLELRHAHADDVPVAVARVRKMLGLDVDSSVIDGALGVHPALAAAVRADPGIRLPGSVDPHETVFRAIVGQQITVKSATSMLAGMAAAMPALGFEGPVNRLFPSAAVMAGDGQRAFRGPESRRRSLRLVAEALERDPALIDPGAGEDAVYAALLAFPGIGPWTASYATMRILGSPDVLLPNDSAVRAGAKALGIGEQLDAIADLVRPWRTFLTLHLWNAAA</sequence>
<dbReference type="GO" id="GO:0008725">
    <property type="term" value="F:DNA-3-methyladenine glycosylase activity"/>
    <property type="evidence" value="ECO:0007669"/>
    <property type="project" value="TreeGrafter"/>
</dbReference>
<proteinExistence type="predicted"/>
<dbReference type="SMART" id="SM01009">
    <property type="entry name" value="AlkA_N"/>
    <property type="match status" value="1"/>
</dbReference>